<organism evidence="3 4">
    <name type="scientific">Ferrimonas pelagia</name>
    <dbReference type="NCBI Taxonomy" id="1177826"/>
    <lineage>
        <taxon>Bacteria</taxon>
        <taxon>Pseudomonadati</taxon>
        <taxon>Pseudomonadota</taxon>
        <taxon>Gammaproteobacteria</taxon>
        <taxon>Alteromonadales</taxon>
        <taxon>Ferrimonadaceae</taxon>
        <taxon>Ferrimonas</taxon>
    </lineage>
</organism>
<gene>
    <name evidence="3" type="ORF">GCM10023333_33890</name>
</gene>
<accession>A0ABP9FAU9</accession>
<feature type="domain" description="CzcB-like barrel-sandwich hybrid" evidence="2">
    <location>
        <begin position="33"/>
        <end position="166"/>
    </location>
</feature>
<protein>
    <submittedName>
        <fullName evidence="3">Efflux RND transporter periplasmic adaptor subunit</fullName>
    </submittedName>
</protein>
<dbReference type="Gene3D" id="2.40.420.20">
    <property type="match status" value="1"/>
</dbReference>
<dbReference type="InterPro" id="IPR006143">
    <property type="entry name" value="RND_pump_MFP"/>
</dbReference>
<dbReference type="Gene3D" id="1.10.287.470">
    <property type="entry name" value="Helix hairpin bin"/>
    <property type="match status" value="1"/>
</dbReference>
<proteinExistence type="inferred from homology"/>
<evidence type="ECO:0000259" key="2">
    <source>
        <dbReference type="Pfam" id="PF25973"/>
    </source>
</evidence>
<dbReference type="SUPFAM" id="SSF111369">
    <property type="entry name" value="HlyD-like secretion proteins"/>
    <property type="match status" value="1"/>
</dbReference>
<dbReference type="EMBL" id="BAABJZ010000099">
    <property type="protein sequence ID" value="GAA4897787.1"/>
    <property type="molecule type" value="Genomic_DNA"/>
</dbReference>
<dbReference type="InterPro" id="IPR058647">
    <property type="entry name" value="BSH_CzcB-like"/>
</dbReference>
<dbReference type="Proteomes" id="UP001499988">
    <property type="component" value="Unassembled WGS sequence"/>
</dbReference>
<evidence type="ECO:0000313" key="3">
    <source>
        <dbReference type="EMBL" id="GAA4897787.1"/>
    </source>
</evidence>
<dbReference type="Gene3D" id="2.40.50.100">
    <property type="match status" value="1"/>
</dbReference>
<dbReference type="Pfam" id="PF25973">
    <property type="entry name" value="BSH_CzcB"/>
    <property type="match status" value="1"/>
</dbReference>
<keyword evidence="4" id="KW-1185">Reference proteome</keyword>
<dbReference type="PANTHER" id="PTHR30469:SF11">
    <property type="entry name" value="BLL4320 PROTEIN"/>
    <property type="match status" value="1"/>
</dbReference>
<reference evidence="4" key="1">
    <citation type="journal article" date="2019" name="Int. J. Syst. Evol. Microbiol.">
        <title>The Global Catalogue of Microorganisms (GCM) 10K type strain sequencing project: providing services to taxonomists for standard genome sequencing and annotation.</title>
        <authorList>
            <consortium name="The Broad Institute Genomics Platform"/>
            <consortium name="The Broad Institute Genome Sequencing Center for Infectious Disease"/>
            <person name="Wu L."/>
            <person name="Ma J."/>
        </authorList>
    </citation>
    <scope>NUCLEOTIDE SEQUENCE [LARGE SCALE GENOMIC DNA]</scope>
    <source>
        <strain evidence="4">JCM 18401</strain>
    </source>
</reference>
<evidence type="ECO:0000313" key="4">
    <source>
        <dbReference type="Proteomes" id="UP001499988"/>
    </source>
</evidence>
<comment type="similarity">
    <text evidence="1">Belongs to the membrane fusion protein (MFP) (TC 8.A.1) family.</text>
</comment>
<name>A0ABP9FAU9_9GAMM</name>
<comment type="caution">
    <text evidence="3">The sequence shown here is derived from an EMBL/GenBank/DDBJ whole genome shotgun (WGS) entry which is preliminary data.</text>
</comment>
<dbReference type="PANTHER" id="PTHR30469">
    <property type="entry name" value="MULTIDRUG RESISTANCE PROTEIN MDTA"/>
    <property type="match status" value="1"/>
</dbReference>
<dbReference type="Gene3D" id="2.40.30.170">
    <property type="match status" value="1"/>
</dbReference>
<dbReference type="NCBIfam" id="TIGR01730">
    <property type="entry name" value="RND_mfp"/>
    <property type="match status" value="1"/>
</dbReference>
<sequence>MQVQAVAFDNSYPVTHRFVGQINNASTSVLGLELGGVIRSVLADVGDRIESGQPLAQLDTSLLQAEAAQLEANRNQILAQLSLNRATRERQQTLQQQGYQSQQQLDELISQEASLQANLSELDAALQANDLRQQKSTLRSPYAGILSQRNLAPGQVVAAGQAVFTLVPEQGAEARIGVPVALLNRLKTEQAFTLLHGKEPIEATLLGRSAEVDSATRTVELRFALPSGRSWLNGDLIYLSLVETVSQRATAIPADLLISGLRGRWNVLVAAPQEDGHILQRRDVTVLHTDQNQVYIDGALIDDEWLVSAGLHKLVQGQHVELVINPETQP</sequence>
<evidence type="ECO:0000256" key="1">
    <source>
        <dbReference type="ARBA" id="ARBA00009477"/>
    </source>
</evidence>